<dbReference type="Proteomes" id="UP000597338">
    <property type="component" value="Unassembled WGS sequence"/>
</dbReference>
<comment type="caution">
    <text evidence="2">The sequence shown here is derived from an EMBL/GenBank/DDBJ whole genome shotgun (WGS) entry which is preliminary data.</text>
</comment>
<evidence type="ECO:0000256" key="1">
    <source>
        <dbReference type="SAM" id="MobiDB-lite"/>
    </source>
</evidence>
<proteinExistence type="predicted"/>
<dbReference type="RefSeq" id="WP_188750117.1">
    <property type="nucleotide sequence ID" value="NZ_BMIK01000005.1"/>
</dbReference>
<organism evidence="2 3">
    <name type="scientific">Parapedobacter defluvii</name>
    <dbReference type="NCBI Taxonomy" id="2045106"/>
    <lineage>
        <taxon>Bacteria</taxon>
        <taxon>Pseudomonadati</taxon>
        <taxon>Bacteroidota</taxon>
        <taxon>Sphingobacteriia</taxon>
        <taxon>Sphingobacteriales</taxon>
        <taxon>Sphingobacteriaceae</taxon>
        <taxon>Parapedobacter</taxon>
    </lineage>
</organism>
<protein>
    <submittedName>
        <fullName evidence="2">Uncharacterized protein</fullName>
    </submittedName>
</protein>
<accession>A0ABQ1LRF0</accession>
<dbReference type="EMBL" id="BMIK01000005">
    <property type="protein sequence ID" value="GGC27854.1"/>
    <property type="molecule type" value="Genomic_DNA"/>
</dbReference>
<keyword evidence="3" id="KW-1185">Reference proteome</keyword>
<name>A0ABQ1LRF0_9SPHI</name>
<reference evidence="3" key="1">
    <citation type="journal article" date="2019" name="Int. J. Syst. Evol. Microbiol.">
        <title>The Global Catalogue of Microorganisms (GCM) 10K type strain sequencing project: providing services to taxonomists for standard genome sequencing and annotation.</title>
        <authorList>
            <consortium name="The Broad Institute Genomics Platform"/>
            <consortium name="The Broad Institute Genome Sequencing Center for Infectious Disease"/>
            <person name="Wu L."/>
            <person name="Ma J."/>
        </authorList>
    </citation>
    <scope>NUCLEOTIDE SEQUENCE [LARGE SCALE GENOMIC DNA]</scope>
    <source>
        <strain evidence="3">CGMCC 1.15342</strain>
    </source>
</reference>
<gene>
    <name evidence="2" type="ORF">GCM10011386_19860</name>
</gene>
<evidence type="ECO:0000313" key="3">
    <source>
        <dbReference type="Proteomes" id="UP000597338"/>
    </source>
</evidence>
<feature type="region of interest" description="Disordered" evidence="1">
    <location>
        <begin position="377"/>
        <end position="399"/>
    </location>
</feature>
<sequence>MNETNPHTFHIPVMGLGFTIDTPLKVARFGISSALSLADDHLMEQMREFYAGEYGRPFSPISPKSDDYRAKRITAYLNLVHDIVNQQVEQLRSDTFEADSELTRYFELLPEGSPVKRSYLAMCASNDEKQESLAADLRQAVTAGAIDVNIMTKVDKTNYAPDGTPLPPEYSDASAALRGFALSNLRSSVILSAGLNPRLYGYFEKFDNFFPDGDGRLTKRIILKVSDYRSALIQGKLLAKKGLWVSEFRIESGLNCGGHAFVSDGVLLGPIMEAFKTQREVLYAELKSLCDAALAGKGRQGFSKDPVQRITVQGGIGTVGEDRFLRDYYQLDGTGWGSPFLLVPEATNVDDDTLGKLVNAQPDDFYLSEASPLGVPFHNFRPSSSEEQRKSRVAKNRPGSPCHKKFLSFNTEFTEKPICTASRQYQNLKLKEAREKYPDEQAYQQAAAAIVEKDCLCEGLAAPAVLTNGIPPKHNLKAVTICPGPNMVYFSKIASLKEMVNHIYGKISLLNERFRSNLFVNELRLYIDYLKKEIEKHQHDFTEKQGVHYRTFRDNLLLGIEYYRSLIPSMQRYAQTNIDDMKTAMADAEKILLGLTVFDVKKPILQPV</sequence>
<evidence type="ECO:0000313" key="2">
    <source>
        <dbReference type="EMBL" id="GGC27854.1"/>
    </source>
</evidence>